<gene>
    <name evidence="6" type="ORF">SAMN05444159_6111</name>
</gene>
<dbReference type="SUPFAM" id="SSF53383">
    <property type="entry name" value="PLP-dependent transferases"/>
    <property type="match status" value="1"/>
</dbReference>
<evidence type="ECO:0000256" key="3">
    <source>
        <dbReference type="PIRSR" id="PIRSR000390-1"/>
    </source>
</evidence>
<dbReference type="InterPro" id="IPR015421">
    <property type="entry name" value="PyrdxlP-dep_Trfase_major"/>
</dbReference>
<organism evidence="6 7">
    <name type="scientific">Bradyrhizobium lablabi</name>
    <dbReference type="NCBI Taxonomy" id="722472"/>
    <lineage>
        <taxon>Bacteria</taxon>
        <taxon>Pseudomonadati</taxon>
        <taxon>Pseudomonadota</taxon>
        <taxon>Alphaproteobacteria</taxon>
        <taxon>Hyphomicrobiales</taxon>
        <taxon>Nitrobacteraceae</taxon>
        <taxon>Bradyrhizobium</taxon>
    </lineage>
</organism>
<dbReference type="GO" id="GO:0030170">
    <property type="term" value="F:pyridoxal phosphate binding"/>
    <property type="evidence" value="ECO:0007669"/>
    <property type="project" value="TreeGrafter"/>
</dbReference>
<sequence>MAVPYADLHLQYQTIKPEIDAAVAAVIRDSAFIRGPYVDAFERAFADAVDVRHCVSCANGTDALYIAMKALGIKPGDEVITTAHSWISTSAMITHAGASVVFCDTDAATFTIDPAAIEGAITARTVGIIPVHLYGQPADMAAIMAIARKHGLWVIEDCAQAHLARYRGQQVGTFGEAATYSFYPGKNLGAMGDAGAIVTNRADLAERMAMLARHGGLTKHQHQIEGINSRLDGLQAAILSAKLTHLSRWTEARQAAAAVYDAGLNQIEDVIVPQVGADRTHVYHLYTIQHPRRDQLAAYLSANGVQTAINYPVALPFLEAYRRFNHRAEHFPNARRHQDRILSLPIFAEITPQQQQTVVDLIRAFG</sequence>
<evidence type="ECO:0000256" key="1">
    <source>
        <dbReference type="ARBA" id="ARBA00022898"/>
    </source>
</evidence>
<dbReference type="InterPro" id="IPR015424">
    <property type="entry name" value="PyrdxlP-dep_Trfase"/>
</dbReference>
<dbReference type="Gene3D" id="3.40.640.10">
    <property type="entry name" value="Type I PLP-dependent aspartate aminotransferase-like (Major domain)"/>
    <property type="match status" value="1"/>
</dbReference>
<dbReference type="GO" id="GO:0000271">
    <property type="term" value="P:polysaccharide biosynthetic process"/>
    <property type="evidence" value="ECO:0007669"/>
    <property type="project" value="TreeGrafter"/>
</dbReference>
<dbReference type="Pfam" id="PF01041">
    <property type="entry name" value="DegT_DnrJ_EryC1"/>
    <property type="match status" value="1"/>
</dbReference>
<evidence type="ECO:0000313" key="7">
    <source>
        <dbReference type="Proteomes" id="UP000189935"/>
    </source>
</evidence>
<feature type="modified residue" description="N6-(pyridoxal phosphate)lysine" evidence="4">
    <location>
        <position position="186"/>
    </location>
</feature>
<dbReference type="CDD" id="cd00616">
    <property type="entry name" value="AHBA_syn"/>
    <property type="match status" value="1"/>
</dbReference>
<dbReference type="PANTHER" id="PTHR30244">
    <property type="entry name" value="TRANSAMINASE"/>
    <property type="match status" value="1"/>
</dbReference>
<proteinExistence type="inferred from homology"/>
<reference evidence="6 7" key="1">
    <citation type="submission" date="2016-11" db="EMBL/GenBank/DDBJ databases">
        <authorList>
            <person name="Jaros S."/>
            <person name="Januszkiewicz K."/>
            <person name="Wedrychowicz H."/>
        </authorList>
    </citation>
    <scope>NUCLEOTIDE SEQUENCE [LARGE SCALE GENOMIC DNA]</scope>
    <source>
        <strain evidence="6 7">GAS499</strain>
    </source>
</reference>
<comment type="similarity">
    <text evidence="2 5">Belongs to the DegT/DnrJ/EryC1 family.</text>
</comment>
<evidence type="ECO:0000256" key="2">
    <source>
        <dbReference type="ARBA" id="ARBA00037999"/>
    </source>
</evidence>
<name>A0A1M7BCM5_9BRAD</name>
<dbReference type="PANTHER" id="PTHR30244:SF36">
    <property type="entry name" value="3-OXO-GLUCOSE-6-PHOSPHATE:GLUTAMATE AMINOTRANSFERASE"/>
    <property type="match status" value="1"/>
</dbReference>
<dbReference type="EMBL" id="LT670844">
    <property type="protein sequence ID" value="SHL52750.1"/>
    <property type="molecule type" value="Genomic_DNA"/>
</dbReference>
<dbReference type="InterPro" id="IPR000653">
    <property type="entry name" value="DegT/StrS_aminotransferase"/>
</dbReference>
<accession>A0A1M7BCM5</accession>
<dbReference type="GO" id="GO:0008483">
    <property type="term" value="F:transaminase activity"/>
    <property type="evidence" value="ECO:0007669"/>
    <property type="project" value="TreeGrafter"/>
</dbReference>
<dbReference type="Gene3D" id="3.90.1150.10">
    <property type="entry name" value="Aspartate Aminotransferase, domain 1"/>
    <property type="match status" value="1"/>
</dbReference>
<dbReference type="OrthoDB" id="9768668at2"/>
<evidence type="ECO:0000313" key="6">
    <source>
        <dbReference type="EMBL" id="SHL52750.1"/>
    </source>
</evidence>
<feature type="active site" description="Proton acceptor" evidence="3">
    <location>
        <position position="186"/>
    </location>
</feature>
<dbReference type="AlphaFoldDB" id="A0A1M7BCM5"/>
<protein>
    <submittedName>
        <fullName evidence="6">dTDP-4-amino-4,6-dideoxygalactose transaminase</fullName>
    </submittedName>
</protein>
<dbReference type="Proteomes" id="UP000189935">
    <property type="component" value="Chromosome I"/>
</dbReference>
<dbReference type="InterPro" id="IPR015422">
    <property type="entry name" value="PyrdxlP-dep_Trfase_small"/>
</dbReference>
<dbReference type="RefSeq" id="WP_079543340.1">
    <property type="nucleotide sequence ID" value="NZ_LT670844.1"/>
</dbReference>
<dbReference type="PIRSF" id="PIRSF000390">
    <property type="entry name" value="PLP_StrS"/>
    <property type="match status" value="1"/>
</dbReference>
<evidence type="ECO:0000256" key="5">
    <source>
        <dbReference type="RuleBase" id="RU004508"/>
    </source>
</evidence>
<evidence type="ECO:0000256" key="4">
    <source>
        <dbReference type="PIRSR" id="PIRSR000390-2"/>
    </source>
</evidence>
<keyword evidence="1 4" id="KW-0663">Pyridoxal phosphate</keyword>